<dbReference type="AlphaFoldDB" id="A0AAI9ZRD9"/>
<evidence type="ECO:0000313" key="3">
    <source>
        <dbReference type="Proteomes" id="UP001243989"/>
    </source>
</evidence>
<name>A0AAI9ZRD9_9PEZI</name>
<gene>
    <name evidence="2" type="ORF">BDP81DRAFT_38105</name>
</gene>
<keyword evidence="3" id="KW-1185">Reference proteome</keyword>
<dbReference type="EMBL" id="JAHMHQ010000012">
    <property type="protein sequence ID" value="KAK1635429.1"/>
    <property type="molecule type" value="Genomic_DNA"/>
</dbReference>
<keyword evidence="1" id="KW-1133">Transmembrane helix</keyword>
<keyword evidence="1" id="KW-0472">Membrane</keyword>
<sequence>MNGVMSRGNLTYLKPIPPTSLQADRADGVLPFFQLFYIKATLGGQAGMVTSGQGFFFLAWLLDFGFPTWHTTSVFLVFMPSLSCHACHWIVSWLVFWSLYCR</sequence>
<feature type="transmembrane region" description="Helical" evidence="1">
    <location>
        <begin position="74"/>
        <end position="100"/>
    </location>
</feature>
<accession>A0AAI9ZRD9</accession>
<organism evidence="2 3">
    <name type="scientific">Colletotrichum phormii</name>
    <dbReference type="NCBI Taxonomy" id="359342"/>
    <lineage>
        <taxon>Eukaryota</taxon>
        <taxon>Fungi</taxon>
        <taxon>Dikarya</taxon>
        <taxon>Ascomycota</taxon>
        <taxon>Pezizomycotina</taxon>
        <taxon>Sordariomycetes</taxon>
        <taxon>Hypocreomycetidae</taxon>
        <taxon>Glomerellales</taxon>
        <taxon>Glomerellaceae</taxon>
        <taxon>Colletotrichum</taxon>
        <taxon>Colletotrichum acutatum species complex</taxon>
    </lineage>
</organism>
<protein>
    <submittedName>
        <fullName evidence="2">Uncharacterized protein</fullName>
    </submittedName>
</protein>
<reference evidence="2" key="1">
    <citation type="submission" date="2021-06" db="EMBL/GenBank/DDBJ databases">
        <title>Comparative genomics, transcriptomics and evolutionary studies reveal genomic signatures of adaptation to plant cell wall in hemibiotrophic fungi.</title>
        <authorList>
            <consortium name="DOE Joint Genome Institute"/>
            <person name="Baroncelli R."/>
            <person name="Diaz J.F."/>
            <person name="Benocci T."/>
            <person name="Peng M."/>
            <person name="Battaglia E."/>
            <person name="Haridas S."/>
            <person name="Andreopoulos W."/>
            <person name="Labutti K."/>
            <person name="Pangilinan J."/>
            <person name="Floch G.L."/>
            <person name="Makela M.R."/>
            <person name="Henrissat B."/>
            <person name="Grigoriev I.V."/>
            <person name="Crouch J.A."/>
            <person name="De Vries R.P."/>
            <person name="Sukno S.A."/>
            <person name="Thon M.R."/>
        </authorList>
    </citation>
    <scope>NUCLEOTIDE SEQUENCE</scope>
    <source>
        <strain evidence="2">CBS 102054</strain>
    </source>
</reference>
<feature type="transmembrane region" description="Helical" evidence="1">
    <location>
        <begin position="42"/>
        <end position="62"/>
    </location>
</feature>
<proteinExistence type="predicted"/>
<dbReference type="GeneID" id="85471728"/>
<dbReference type="RefSeq" id="XP_060444036.1">
    <property type="nucleotide sequence ID" value="XM_060586866.1"/>
</dbReference>
<dbReference type="Proteomes" id="UP001243989">
    <property type="component" value="Unassembled WGS sequence"/>
</dbReference>
<evidence type="ECO:0000256" key="1">
    <source>
        <dbReference type="SAM" id="Phobius"/>
    </source>
</evidence>
<keyword evidence="1" id="KW-0812">Transmembrane</keyword>
<evidence type="ECO:0000313" key="2">
    <source>
        <dbReference type="EMBL" id="KAK1635429.1"/>
    </source>
</evidence>
<comment type="caution">
    <text evidence="2">The sequence shown here is derived from an EMBL/GenBank/DDBJ whole genome shotgun (WGS) entry which is preliminary data.</text>
</comment>